<dbReference type="NCBIfam" id="TIGR00040">
    <property type="entry name" value="yfcE"/>
    <property type="match status" value="1"/>
</dbReference>
<dbReference type="PANTHER" id="PTHR11124">
    <property type="entry name" value="VACUOLAR SORTING PROTEIN VPS29"/>
    <property type="match status" value="1"/>
</dbReference>
<evidence type="ECO:0000256" key="2">
    <source>
        <dbReference type="RuleBase" id="RU362039"/>
    </source>
</evidence>
<feature type="domain" description="Calcineurin-like phosphoesterase" evidence="3">
    <location>
        <begin position="1"/>
        <end position="147"/>
    </location>
</feature>
<dbReference type="Gene3D" id="3.60.21.10">
    <property type="match status" value="1"/>
</dbReference>
<gene>
    <name evidence="4" type="ORF">SAMN05216431_10451</name>
</gene>
<dbReference type="InterPro" id="IPR000979">
    <property type="entry name" value="Phosphodiesterase_MJ0936/Vps29"/>
</dbReference>
<comment type="similarity">
    <text evidence="1 2">Belongs to the metallophosphoesterase superfamily. YfcE family.</text>
</comment>
<dbReference type="CDD" id="cd00841">
    <property type="entry name" value="MPP_YfcE"/>
    <property type="match status" value="1"/>
</dbReference>
<dbReference type="InterPro" id="IPR029052">
    <property type="entry name" value="Metallo-depent_PP-like"/>
</dbReference>
<dbReference type="EMBL" id="FOCC01000004">
    <property type="protein sequence ID" value="SEM54431.1"/>
    <property type="molecule type" value="Genomic_DNA"/>
</dbReference>
<evidence type="ECO:0000259" key="3">
    <source>
        <dbReference type="Pfam" id="PF12850"/>
    </source>
</evidence>
<protein>
    <recommendedName>
        <fullName evidence="2">Phosphoesterase</fullName>
        <ecNumber evidence="2">3.1.4.-</ecNumber>
    </recommendedName>
</protein>
<comment type="caution">
    <text evidence="4">The sequence shown here is derived from an EMBL/GenBank/DDBJ whole genome shotgun (WGS) entry which is preliminary data.</text>
</comment>
<accession>A0ABY1AAL6</accession>
<name>A0ABY1AAL6_9LACO</name>
<dbReference type="Proteomes" id="UP000182089">
    <property type="component" value="Unassembled WGS sequence"/>
</dbReference>
<evidence type="ECO:0000313" key="5">
    <source>
        <dbReference type="Proteomes" id="UP000182089"/>
    </source>
</evidence>
<keyword evidence="2" id="KW-0479">Metal-binding</keyword>
<sequence>MKYVIVSDSHGDRDILVKLVEKYQNEADLILHCGDSELRSNDELFTKMYVVMGNCDFDSGFDNERIIKRGPDRMFLTHGHLYGVNFSLDKLDYQMQAESCQIAFYGHTHQLYADYGQGRLIVNPGSISQPRGPYAKLGGTYAVLESSKEAYHVQYYNRQFEPVENLKAVFKRD</sequence>
<proteinExistence type="inferred from homology"/>
<organism evidence="4 5">
    <name type="scientific">Ligilactobacillus ruminis</name>
    <dbReference type="NCBI Taxonomy" id="1623"/>
    <lineage>
        <taxon>Bacteria</taxon>
        <taxon>Bacillati</taxon>
        <taxon>Bacillota</taxon>
        <taxon>Bacilli</taxon>
        <taxon>Lactobacillales</taxon>
        <taxon>Lactobacillaceae</taxon>
        <taxon>Ligilactobacillus</taxon>
    </lineage>
</organism>
<dbReference type="EC" id="3.1.4.-" evidence="2"/>
<evidence type="ECO:0000256" key="1">
    <source>
        <dbReference type="ARBA" id="ARBA00008950"/>
    </source>
</evidence>
<dbReference type="SUPFAM" id="SSF56300">
    <property type="entry name" value="Metallo-dependent phosphatases"/>
    <property type="match status" value="1"/>
</dbReference>
<dbReference type="InterPro" id="IPR041802">
    <property type="entry name" value="MPP_YfcE"/>
</dbReference>
<dbReference type="InterPro" id="IPR024654">
    <property type="entry name" value="Calcineurin-like_PHP_lpxH"/>
</dbReference>
<comment type="cofactor">
    <cofactor evidence="2">
        <name>a divalent metal cation</name>
        <dbReference type="ChEBI" id="CHEBI:60240"/>
    </cofactor>
</comment>
<dbReference type="Pfam" id="PF12850">
    <property type="entry name" value="Metallophos_2"/>
    <property type="match status" value="1"/>
</dbReference>
<evidence type="ECO:0000313" key="4">
    <source>
        <dbReference type="EMBL" id="SEM54431.1"/>
    </source>
</evidence>
<reference evidence="4 5" key="1">
    <citation type="submission" date="2016-10" db="EMBL/GenBank/DDBJ databases">
        <authorList>
            <person name="Varghese N."/>
            <person name="Submissions S."/>
        </authorList>
    </citation>
    <scope>NUCLEOTIDE SEQUENCE [LARGE SCALE GENOMIC DNA]</scope>
    <source>
        <strain evidence="4 5">WC1T17</strain>
    </source>
</reference>